<dbReference type="EMBL" id="UGUW01000004">
    <property type="protein sequence ID" value="SUD60331.1"/>
    <property type="molecule type" value="Genomic_DNA"/>
</dbReference>
<comment type="cofactor">
    <cofactor evidence="17">
        <name>Mg(2+)</name>
        <dbReference type="ChEBI" id="CHEBI:18420"/>
    </cofactor>
    <cofactor evidence="17">
        <name>Mn(2+)</name>
        <dbReference type="ChEBI" id="CHEBI:29035"/>
    </cofactor>
    <text evidence="17">Binds 2 divalent metal cations. Magnesium or manganese.</text>
</comment>
<keyword evidence="5 18" id="KW-0548">Nucleotidyltransferase</keyword>
<dbReference type="GO" id="GO:0008408">
    <property type="term" value="F:3'-5' exonuclease activity"/>
    <property type="evidence" value="ECO:0007669"/>
    <property type="project" value="TreeGrafter"/>
</dbReference>
<dbReference type="Gene3D" id="3.30.420.10">
    <property type="entry name" value="Ribonuclease H-like superfamily/Ribonuclease H"/>
    <property type="match status" value="1"/>
</dbReference>
<evidence type="ECO:0000256" key="17">
    <source>
        <dbReference type="PIRSR" id="PIRSR606309-3"/>
    </source>
</evidence>
<evidence type="ECO:0000256" key="15">
    <source>
        <dbReference type="PIRSR" id="PIRSR606309-1"/>
    </source>
</evidence>
<feature type="active site" description="Proton acceptor" evidence="15">
    <location>
        <position position="173"/>
    </location>
</feature>
<evidence type="ECO:0000313" key="23">
    <source>
        <dbReference type="Proteomes" id="UP000254084"/>
    </source>
</evidence>
<dbReference type="InterPro" id="IPR013520">
    <property type="entry name" value="Ribonucl_H"/>
</dbReference>
<dbReference type="GO" id="GO:0003677">
    <property type="term" value="F:DNA binding"/>
    <property type="evidence" value="ECO:0007669"/>
    <property type="project" value="InterPro"/>
</dbReference>
<dbReference type="NCBIfam" id="TIGR01406">
    <property type="entry name" value="dnaQ_proteo"/>
    <property type="match status" value="1"/>
</dbReference>
<dbReference type="PANTHER" id="PTHR30231:SF41">
    <property type="entry name" value="DNA POLYMERASE III SUBUNIT EPSILON"/>
    <property type="match status" value="1"/>
</dbReference>
<feature type="binding site" evidence="17">
    <location>
        <position position="26"/>
    </location>
    <ligand>
        <name>a divalent metal cation</name>
        <dbReference type="ChEBI" id="CHEBI:60240"/>
        <label>1</label>
        <note>catalytic</note>
    </ligand>
</feature>
<comment type="subunit">
    <text evidence="18">DNA polymerase III contains a core (composed of alpha, epsilon and theta chains) that associates with a tau subunit. This core dimerizes to form the POLIII' complex. PolIII' associates with the gamma complex (composed of gamma, delta, delta', psi and chi chains) and with the beta chain to form the complete DNA polymerase III complex.</text>
</comment>
<evidence type="ECO:0000256" key="2">
    <source>
        <dbReference type="ARBA" id="ARBA00012417"/>
    </source>
</evidence>
<evidence type="ECO:0000256" key="19">
    <source>
        <dbReference type="SAM" id="MobiDB-lite"/>
    </source>
</evidence>
<dbReference type="SUPFAM" id="SSF53098">
    <property type="entry name" value="Ribonuclease H-like"/>
    <property type="match status" value="1"/>
</dbReference>
<evidence type="ECO:0000256" key="18">
    <source>
        <dbReference type="RuleBase" id="RU364087"/>
    </source>
</evidence>
<comment type="function">
    <text evidence="18">DNA polymerase III is a complex, multichain enzyme responsible for most of the replicative synthesis in bacteria. The epsilon subunit contain the editing function and is a proofreading 3'-5' exonuclease.</text>
</comment>
<evidence type="ECO:0000256" key="6">
    <source>
        <dbReference type="ARBA" id="ARBA00022705"/>
    </source>
</evidence>
<evidence type="ECO:0000313" key="22">
    <source>
        <dbReference type="EMBL" id="SUD60331.1"/>
    </source>
</evidence>
<feature type="binding site" evidence="16">
    <location>
        <position position="76"/>
    </location>
    <ligand>
        <name>substrate</name>
    </ligand>
</feature>
<evidence type="ECO:0000256" key="14">
    <source>
        <dbReference type="ARBA" id="ARBA00049244"/>
    </source>
</evidence>
<evidence type="ECO:0000256" key="3">
    <source>
        <dbReference type="ARBA" id="ARBA00020352"/>
    </source>
</evidence>
<dbReference type="AlphaFoldDB" id="A0A061CXY2"/>
<evidence type="ECO:0000256" key="9">
    <source>
        <dbReference type="ARBA" id="ARBA00022801"/>
    </source>
</evidence>
<keyword evidence="4 18" id="KW-0808">Transferase</keyword>
<evidence type="ECO:0000256" key="7">
    <source>
        <dbReference type="ARBA" id="ARBA00022722"/>
    </source>
</evidence>
<evidence type="ECO:0000256" key="5">
    <source>
        <dbReference type="ARBA" id="ARBA00022695"/>
    </source>
</evidence>
<keyword evidence="9 18" id="KW-0378">Hydrolase</keyword>
<dbReference type="FunFam" id="3.30.420.10:FF:000012">
    <property type="entry name" value="DNA polymerase III subunit epsilon"/>
    <property type="match status" value="1"/>
</dbReference>
<dbReference type="SMART" id="SM00479">
    <property type="entry name" value="EXOIII"/>
    <property type="match status" value="1"/>
</dbReference>
<evidence type="ECO:0000256" key="10">
    <source>
        <dbReference type="ARBA" id="ARBA00022839"/>
    </source>
</evidence>
<evidence type="ECO:0000256" key="13">
    <source>
        <dbReference type="ARBA" id="ARBA00023211"/>
    </source>
</evidence>
<evidence type="ECO:0000313" key="24">
    <source>
        <dbReference type="Proteomes" id="UP000255303"/>
    </source>
</evidence>
<dbReference type="Pfam" id="PF00929">
    <property type="entry name" value="RNase_T"/>
    <property type="match status" value="1"/>
</dbReference>
<keyword evidence="6 18" id="KW-0235">DNA replication</keyword>
<feature type="binding site" evidence="16">
    <location>
        <position position="178"/>
    </location>
    <ligand>
        <name>substrate</name>
    </ligand>
</feature>
<evidence type="ECO:0000256" key="1">
    <source>
        <dbReference type="ARBA" id="ARBA00001936"/>
    </source>
</evidence>
<keyword evidence="12 18" id="KW-0239">DNA-directed DNA polymerase</keyword>
<accession>A0A379JXE7</accession>
<protein>
    <recommendedName>
        <fullName evidence="3 18">DNA polymerase III subunit epsilon</fullName>
        <ecNumber evidence="2 18">2.7.7.7</ecNumber>
    </recommendedName>
</protein>
<dbReference type="GO" id="GO:0003887">
    <property type="term" value="F:DNA-directed DNA polymerase activity"/>
    <property type="evidence" value="ECO:0007669"/>
    <property type="project" value="UniProtKB-KW"/>
</dbReference>
<dbReference type="InterPro" id="IPR006054">
    <property type="entry name" value="DnaQ"/>
</dbReference>
<keyword evidence="8 17" id="KW-0479">Metal-binding</keyword>
<feature type="binding site" evidence="17">
    <location>
        <position position="178"/>
    </location>
    <ligand>
        <name>a divalent metal cation</name>
        <dbReference type="ChEBI" id="CHEBI:60240"/>
        <label>1</label>
        <note>catalytic</note>
    </ligand>
</feature>
<evidence type="ECO:0000256" key="4">
    <source>
        <dbReference type="ARBA" id="ARBA00022679"/>
    </source>
</evidence>
<dbReference type="RefSeq" id="WP_045107750.1">
    <property type="nucleotide sequence ID" value="NZ_FNZC01000009.1"/>
</dbReference>
<proteinExistence type="predicted"/>
<dbReference type="GO" id="GO:0045004">
    <property type="term" value="P:DNA replication proofreading"/>
    <property type="evidence" value="ECO:0007669"/>
    <property type="project" value="TreeGrafter"/>
</dbReference>
<accession>A0A061CXY2</accession>
<keyword evidence="7 18" id="KW-0540">Nuclease</keyword>
<feature type="domain" description="Exonuclease" evidence="20">
    <location>
        <begin position="21"/>
        <end position="195"/>
    </location>
</feature>
<gene>
    <name evidence="21" type="primary">dnaQ_1</name>
    <name evidence="18" type="synonym">dnaQ</name>
    <name evidence="22" type="synonym">dnaQ_2</name>
    <name evidence="21" type="ORF">NCTC10692_03822</name>
    <name evidence="22" type="ORF">NCTC10860_02670</name>
</gene>
<comment type="catalytic activity">
    <reaction evidence="14 18">
        <text>DNA(n) + a 2'-deoxyribonucleoside 5'-triphosphate = DNA(n+1) + diphosphate</text>
        <dbReference type="Rhea" id="RHEA:22508"/>
        <dbReference type="Rhea" id="RHEA-COMP:17339"/>
        <dbReference type="Rhea" id="RHEA-COMP:17340"/>
        <dbReference type="ChEBI" id="CHEBI:33019"/>
        <dbReference type="ChEBI" id="CHEBI:61560"/>
        <dbReference type="ChEBI" id="CHEBI:173112"/>
        <dbReference type="EC" id="2.7.7.7"/>
    </reaction>
</comment>
<dbReference type="Proteomes" id="UP000255303">
    <property type="component" value="Unassembled WGS sequence"/>
</dbReference>
<keyword evidence="13 17" id="KW-0464">Manganese</keyword>
<evidence type="ECO:0000256" key="11">
    <source>
        <dbReference type="ARBA" id="ARBA00022842"/>
    </source>
</evidence>
<dbReference type="PANTHER" id="PTHR30231">
    <property type="entry name" value="DNA POLYMERASE III SUBUNIT EPSILON"/>
    <property type="match status" value="1"/>
</dbReference>
<dbReference type="EC" id="2.7.7.7" evidence="2 18"/>
<dbReference type="EMBL" id="UGUV01000002">
    <property type="protein sequence ID" value="SUD53307.1"/>
    <property type="molecule type" value="Genomic_DNA"/>
</dbReference>
<evidence type="ECO:0000256" key="12">
    <source>
        <dbReference type="ARBA" id="ARBA00022932"/>
    </source>
</evidence>
<feature type="binding site" evidence="16">
    <location>
        <position position="26"/>
    </location>
    <ligand>
        <name>substrate</name>
    </ligand>
</feature>
<dbReference type="InterPro" id="IPR036397">
    <property type="entry name" value="RNaseH_sf"/>
</dbReference>
<dbReference type="GO" id="GO:0005829">
    <property type="term" value="C:cytosol"/>
    <property type="evidence" value="ECO:0007669"/>
    <property type="project" value="TreeGrafter"/>
</dbReference>
<dbReference type="GO" id="GO:0046872">
    <property type="term" value="F:metal ion binding"/>
    <property type="evidence" value="ECO:0007669"/>
    <property type="project" value="UniProtKB-KW"/>
</dbReference>
<evidence type="ECO:0000313" key="21">
    <source>
        <dbReference type="EMBL" id="SUD53307.1"/>
    </source>
</evidence>
<feature type="region of interest" description="Disordered" evidence="19">
    <location>
        <begin position="197"/>
        <end position="225"/>
    </location>
</feature>
<organism evidence="21 24">
    <name type="scientific">Ectopseudomonas oleovorans</name>
    <name type="common">Pseudomonas oleovorans</name>
    <dbReference type="NCBI Taxonomy" id="301"/>
    <lineage>
        <taxon>Bacteria</taxon>
        <taxon>Pseudomonadati</taxon>
        <taxon>Pseudomonadota</taxon>
        <taxon>Gammaproteobacteria</taxon>
        <taxon>Pseudomonadales</taxon>
        <taxon>Pseudomonadaceae</taxon>
        <taxon>Ectopseudomonas</taxon>
    </lineage>
</organism>
<reference evidence="23 24" key="1">
    <citation type="submission" date="2018-06" db="EMBL/GenBank/DDBJ databases">
        <authorList>
            <consortium name="Pathogen Informatics"/>
            <person name="Doyle S."/>
        </authorList>
    </citation>
    <scope>NUCLEOTIDE SEQUENCE [LARGE SCALE GENOMIC DNA]</scope>
    <source>
        <strain evidence="21 24">NCTC10692</strain>
        <strain evidence="22 23">NCTC10860</strain>
    </source>
</reference>
<comment type="cofactor">
    <cofactor evidence="1 18">
        <name>Mn(2+)</name>
        <dbReference type="ChEBI" id="CHEBI:29035"/>
    </cofactor>
</comment>
<evidence type="ECO:0000259" key="20">
    <source>
        <dbReference type="SMART" id="SM00479"/>
    </source>
</evidence>
<evidence type="ECO:0000256" key="16">
    <source>
        <dbReference type="PIRSR" id="PIRSR606309-2"/>
    </source>
</evidence>
<name>A0A061CXY2_ECTOL</name>
<feature type="binding site" evidence="17">
    <location>
        <position position="28"/>
    </location>
    <ligand>
        <name>a divalent metal cation</name>
        <dbReference type="ChEBI" id="CHEBI:60240"/>
        <label>1</label>
        <note>catalytic</note>
    </ligand>
</feature>
<sequence>MCDNPNRLEKQGVTTENTVKRYVVLDTETTGMPVTDGHRIIEIGCVELLGRRLTGRHFHVYLNPDREIDEGAIAVHGITNEYVADKPRFKDVADEFYEFIKGAQLIIHNAAFDVGFINNEFALLGQSERADVSDYCSVLDTLMMARERHPGQRNSLDALCKRYGVDNSNRELHGALLDSEILADVYLAMTGGQTNLSLAGEGSDGDGSGRQQPTPIRRLDASRPRTRVIRASEEELAAHLARLAVIEKSAGGPSLWAQLEKAPE</sequence>
<dbReference type="CDD" id="cd06131">
    <property type="entry name" value="DNA_pol_III_epsilon_Ecoli_like"/>
    <property type="match status" value="1"/>
</dbReference>
<dbReference type="InterPro" id="IPR012337">
    <property type="entry name" value="RNaseH-like_sf"/>
</dbReference>
<keyword evidence="11 17" id="KW-0460">Magnesium</keyword>
<keyword evidence="10 18" id="KW-0269">Exonuclease</keyword>
<feature type="binding site" evidence="16">
    <location>
        <position position="28"/>
    </location>
    <ligand>
        <name>substrate</name>
    </ligand>
</feature>
<dbReference type="Proteomes" id="UP000254084">
    <property type="component" value="Unassembled WGS sequence"/>
</dbReference>
<dbReference type="InterPro" id="IPR006309">
    <property type="entry name" value="DnaQ_proteo"/>
</dbReference>
<dbReference type="NCBIfam" id="TIGR00573">
    <property type="entry name" value="dnaq"/>
    <property type="match status" value="1"/>
</dbReference>
<evidence type="ECO:0000256" key="8">
    <source>
        <dbReference type="ARBA" id="ARBA00022723"/>
    </source>
</evidence>
<dbReference type="NCBIfam" id="NF004316">
    <property type="entry name" value="PRK05711.1"/>
    <property type="match status" value="1"/>
</dbReference>